<evidence type="ECO:0000313" key="2">
    <source>
        <dbReference type="Proteomes" id="UP000617951"/>
    </source>
</evidence>
<reference evidence="1" key="1">
    <citation type="submission" date="2020-08" db="EMBL/GenBank/DDBJ databases">
        <title>Genome public.</title>
        <authorList>
            <person name="Liu C."/>
            <person name="Sun Q."/>
        </authorList>
    </citation>
    <scope>NUCLEOTIDE SEQUENCE</scope>
    <source>
        <strain evidence="1">NSJ-63</strain>
    </source>
</reference>
<comment type="caution">
    <text evidence="1">The sequence shown here is derived from an EMBL/GenBank/DDBJ whole genome shotgun (WGS) entry which is preliminary data.</text>
</comment>
<proteinExistence type="predicted"/>
<gene>
    <name evidence="1" type="ORF">H8693_01295</name>
</gene>
<dbReference type="InterPro" id="IPR012337">
    <property type="entry name" value="RNaseH-like_sf"/>
</dbReference>
<name>A0A926DGR2_9FIRM</name>
<dbReference type="SUPFAM" id="SSF53098">
    <property type="entry name" value="Ribonuclease H-like"/>
    <property type="match status" value="1"/>
</dbReference>
<keyword evidence="2" id="KW-1185">Reference proteome</keyword>
<dbReference type="AlphaFoldDB" id="A0A926DGR2"/>
<evidence type="ECO:0000313" key="1">
    <source>
        <dbReference type="EMBL" id="MBC8537566.1"/>
    </source>
</evidence>
<dbReference type="RefSeq" id="WP_249279468.1">
    <property type="nucleotide sequence ID" value="NZ_JACRSS010000001.1"/>
</dbReference>
<dbReference type="Proteomes" id="UP000617951">
    <property type="component" value="Unassembled WGS sequence"/>
</dbReference>
<accession>A0A926DGR2</accession>
<organism evidence="1 2">
    <name type="scientific">Guopingia tenuis</name>
    <dbReference type="NCBI Taxonomy" id="2763656"/>
    <lineage>
        <taxon>Bacteria</taxon>
        <taxon>Bacillati</taxon>
        <taxon>Bacillota</taxon>
        <taxon>Clostridia</taxon>
        <taxon>Christensenellales</taxon>
        <taxon>Christensenellaceae</taxon>
        <taxon>Guopingia</taxon>
    </lineage>
</organism>
<dbReference type="EMBL" id="JACRSS010000001">
    <property type="protein sequence ID" value="MBC8537566.1"/>
    <property type="molecule type" value="Genomic_DNA"/>
</dbReference>
<protein>
    <submittedName>
        <fullName evidence="1">Uncharacterized protein</fullName>
    </submittedName>
</protein>
<sequence length="282" mass="32930">MALEVKFFTLKEKICAWEIHDTATNQYYNGAARPFKSSASLDKILPSEYFLLPYTKKQLKSFEYIGRLAPFFEDLFKKADSIHPAAFYDHVLKHTFGPKSPVFQLYAEKAVAADAPASKPILYIDFEAMNMRICGWYAELVDREKNETKVFEGIAKPFSDNRYITRLWNNTYQDLLPYSLEDLYKAKHIRSFEKYFINMFSRAKKIYTYGDTDSLFLKSSFGNDMFNFFRVRNVDCSMKIGNRVLSLEKSCKLMGVDLEGTAHNPKYDVQRMRAYLDKSEEL</sequence>